<dbReference type="eggNOG" id="COG0664">
    <property type="taxonomic scope" value="Bacteria"/>
</dbReference>
<accession>B7K841</accession>
<keyword evidence="9" id="KW-1185">Reference proteome</keyword>
<dbReference type="InterPro" id="IPR002645">
    <property type="entry name" value="STAS_dom"/>
</dbReference>
<dbReference type="PROSITE" id="PS00889">
    <property type="entry name" value="CNMP_BINDING_2"/>
    <property type="match status" value="1"/>
</dbReference>
<dbReference type="SMART" id="SM00100">
    <property type="entry name" value="cNMP"/>
    <property type="match status" value="1"/>
</dbReference>
<dbReference type="Proteomes" id="UP000002384">
    <property type="component" value="Chromosome"/>
</dbReference>
<dbReference type="AlphaFoldDB" id="B7K841"/>
<evidence type="ECO:0000259" key="7">
    <source>
        <dbReference type="PROSITE" id="PS50801"/>
    </source>
</evidence>
<dbReference type="EMBL" id="CP001291">
    <property type="protein sequence ID" value="ACK68529.1"/>
    <property type="molecule type" value="Genomic_DNA"/>
</dbReference>
<feature type="transmembrane region" description="Helical" evidence="5">
    <location>
        <begin position="182"/>
        <end position="203"/>
    </location>
</feature>
<dbReference type="CDD" id="cd00038">
    <property type="entry name" value="CAP_ED"/>
    <property type="match status" value="1"/>
</dbReference>
<dbReference type="PROSITE" id="PS50801">
    <property type="entry name" value="STAS"/>
    <property type="match status" value="1"/>
</dbReference>
<sequence length="739" mass="81809">MWRTSKFPIPFHISNLIPSVAVSVISGAIGIMISISYAALIFSGNLASHIATGIGIALMSAVVFRAVISLTSSFPGMIADSDALPTAILAISAVAIQKELSSTSGVNEEQIFYTLITVIALASVLTGLFLLTLGRLKFGGLIRFIPYPVIGGFLVGTGWLLIQGAMQVMTDITPSFSTFFQFFQSDIIVYWLFGAIVGILLFIMSRTVNHPLIVPGILVLSISLFYSYVWLKGFSIFDLQSSGWLFNEFPQGGLWQPFKLSHLQNVQWDAVVSQAGNLITIMIVSAVSIMLSVSSLEIVSQQDIEINQELESAGVANIISGGLGGMVGYQILADSVLAYKMGAKTRLVGFLTALICLVVLIAGASLFSYIPKPIFGGLLLFLGLDFFGEWIEQSRFKLSQADILIALLIATIIVFIGFLQGVAIGLILAVILFVINYSLTDVIKQELPGNRCQSNVQRFQSQEHLLQNLAEQIHVLKLQGFIFFGTANHLVNQIRRRMVHSNMMLLRFVILDFRYVSGLDSSAIFSFIKLKILAQQNNLTVIYTNVPKVIAKRLLQADCLEDEHKLALLLPSLDRGLEWCENQLLEEFVFGEENPQTLAEQLSQLFLKPEQVGRFMSYLIRLQYSAGELLFRQGEPSDGLYFLESGQVTVIIETSSQQRKRLRTFQVGTILGEMGIYDDAPRSASVVADHPSCAYFLSQENFKKMEKYDSALAVAFHRFIAQLLVQRFKRVQQAFLEST</sequence>
<dbReference type="InterPro" id="IPR018490">
    <property type="entry name" value="cNMP-bd_dom_sf"/>
</dbReference>
<feature type="transmembrane region" description="Helical" evidence="5">
    <location>
        <begin position="144"/>
        <end position="162"/>
    </location>
</feature>
<feature type="transmembrane region" description="Helical" evidence="5">
    <location>
        <begin position="278"/>
        <end position="299"/>
    </location>
</feature>
<dbReference type="InterPro" id="IPR011547">
    <property type="entry name" value="SLC26A/SulP_dom"/>
</dbReference>
<feature type="transmembrane region" description="Helical" evidence="5">
    <location>
        <begin position="373"/>
        <end position="391"/>
    </location>
</feature>
<dbReference type="eggNOG" id="COG0659">
    <property type="taxonomic scope" value="Bacteria"/>
</dbReference>
<feature type="transmembrane region" description="Helical" evidence="5">
    <location>
        <begin position="212"/>
        <end position="231"/>
    </location>
</feature>
<dbReference type="InterPro" id="IPR036513">
    <property type="entry name" value="STAS_dom_sf"/>
</dbReference>
<dbReference type="SUPFAM" id="SSF52091">
    <property type="entry name" value="SpoIIaa-like"/>
    <property type="match status" value="1"/>
</dbReference>
<organism evidence="8 9">
    <name type="scientific">Gloeothece citriformis (strain PCC 7424)</name>
    <name type="common">Cyanothece sp. (strain PCC 7424)</name>
    <dbReference type="NCBI Taxonomy" id="65393"/>
    <lineage>
        <taxon>Bacteria</taxon>
        <taxon>Bacillati</taxon>
        <taxon>Cyanobacteriota</taxon>
        <taxon>Cyanophyceae</taxon>
        <taxon>Oscillatoriophycideae</taxon>
        <taxon>Chroococcales</taxon>
        <taxon>Aphanothecaceae</taxon>
        <taxon>Gloeothece</taxon>
        <taxon>Gloeothece citriformis</taxon>
    </lineage>
</organism>
<dbReference type="InterPro" id="IPR014710">
    <property type="entry name" value="RmlC-like_jellyroll"/>
</dbReference>
<keyword evidence="4 5" id="KW-0472">Membrane</keyword>
<evidence type="ECO:0000256" key="2">
    <source>
        <dbReference type="ARBA" id="ARBA00022692"/>
    </source>
</evidence>
<reference evidence="9" key="1">
    <citation type="journal article" date="2011" name="MBio">
        <title>Novel metabolic attributes of the genus Cyanothece, comprising a group of unicellular nitrogen-fixing Cyanobacteria.</title>
        <authorList>
            <person name="Bandyopadhyay A."/>
            <person name="Elvitigala T."/>
            <person name="Welsh E."/>
            <person name="Stockel J."/>
            <person name="Liberton M."/>
            <person name="Min H."/>
            <person name="Sherman L.A."/>
            <person name="Pakrasi H.B."/>
        </authorList>
    </citation>
    <scope>NUCLEOTIDE SEQUENCE [LARGE SCALE GENOMIC DNA]</scope>
    <source>
        <strain evidence="9">PCC 7424</strain>
    </source>
</reference>
<dbReference type="PANTHER" id="PTHR43310:SF4">
    <property type="entry name" value="AFR304WP"/>
    <property type="match status" value="1"/>
</dbReference>
<feature type="transmembrane region" description="Helical" evidence="5">
    <location>
        <begin position="20"/>
        <end position="42"/>
    </location>
</feature>
<feature type="transmembrane region" description="Helical" evidence="5">
    <location>
        <begin position="403"/>
        <end position="435"/>
    </location>
</feature>
<dbReference type="PANTHER" id="PTHR43310">
    <property type="entry name" value="SULFATE TRANSPORTER YBAR-RELATED"/>
    <property type="match status" value="1"/>
</dbReference>
<dbReference type="InterPro" id="IPR018488">
    <property type="entry name" value="cNMP-bd_CS"/>
</dbReference>
<protein>
    <submittedName>
        <fullName evidence="8">Cyclic nucleotide-binding</fullName>
    </submittedName>
</protein>
<feature type="transmembrane region" description="Helical" evidence="5">
    <location>
        <begin position="111"/>
        <end position="132"/>
    </location>
</feature>
<dbReference type="GO" id="GO:0016020">
    <property type="term" value="C:membrane"/>
    <property type="evidence" value="ECO:0007669"/>
    <property type="project" value="UniProtKB-SubCell"/>
</dbReference>
<dbReference type="InterPro" id="IPR052706">
    <property type="entry name" value="Membrane-Transporter-like"/>
</dbReference>
<dbReference type="PROSITE" id="PS50042">
    <property type="entry name" value="CNMP_BINDING_3"/>
    <property type="match status" value="1"/>
</dbReference>
<feature type="domain" description="STAS" evidence="7">
    <location>
        <begin position="463"/>
        <end position="580"/>
    </location>
</feature>
<name>B7K841_GLOC7</name>
<gene>
    <name evidence="8" type="ordered locus">PCC7424_0056</name>
</gene>
<keyword evidence="3 5" id="KW-1133">Transmembrane helix</keyword>
<dbReference type="OrthoDB" id="9771198at2"/>
<feature type="domain" description="Cyclic nucleotide-binding" evidence="6">
    <location>
        <begin position="607"/>
        <end position="705"/>
    </location>
</feature>
<dbReference type="Pfam" id="PF01740">
    <property type="entry name" value="STAS"/>
    <property type="match status" value="1"/>
</dbReference>
<dbReference type="Gene3D" id="3.30.750.24">
    <property type="entry name" value="STAS domain"/>
    <property type="match status" value="1"/>
</dbReference>
<dbReference type="KEGG" id="cyc:PCC7424_0056"/>
<feature type="transmembrane region" description="Helical" evidence="5">
    <location>
        <begin position="347"/>
        <end position="367"/>
    </location>
</feature>
<evidence type="ECO:0000256" key="3">
    <source>
        <dbReference type="ARBA" id="ARBA00022989"/>
    </source>
</evidence>
<evidence type="ECO:0000259" key="6">
    <source>
        <dbReference type="PROSITE" id="PS50042"/>
    </source>
</evidence>
<dbReference type="SUPFAM" id="SSF51206">
    <property type="entry name" value="cAMP-binding domain-like"/>
    <property type="match status" value="1"/>
</dbReference>
<feature type="transmembrane region" description="Helical" evidence="5">
    <location>
        <begin position="49"/>
        <end position="68"/>
    </location>
</feature>
<dbReference type="CDD" id="cd07042">
    <property type="entry name" value="STAS_SulP_like_sulfate_transporter"/>
    <property type="match status" value="1"/>
</dbReference>
<evidence type="ECO:0000313" key="8">
    <source>
        <dbReference type="EMBL" id="ACK68529.1"/>
    </source>
</evidence>
<proteinExistence type="predicted"/>
<keyword evidence="2 5" id="KW-0812">Transmembrane</keyword>
<dbReference type="InterPro" id="IPR000595">
    <property type="entry name" value="cNMP-bd_dom"/>
</dbReference>
<dbReference type="HOGENOM" id="CLU_003182_4_2_3"/>
<evidence type="ECO:0000256" key="1">
    <source>
        <dbReference type="ARBA" id="ARBA00004141"/>
    </source>
</evidence>
<evidence type="ECO:0000313" key="9">
    <source>
        <dbReference type="Proteomes" id="UP000002384"/>
    </source>
</evidence>
<dbReference type="Gene3D" id="2.60.120.10">
    <property type="entry name" value="Jelly Rolls"/>
    <property type="match status" value="1"/>
</dbReference>
<evidence type="ECO:0000256" key="4">
    <source>
        <dbReference type="ARBA" id="ARBA00023136"/>
    </source>
</evidence>
<dbReference type="Pfam" id="PF00027">
    <property type="entry name" value="cNMP_binding"/>
    <property type="match status" value="1"/>
</dbReference>
<dbReference type="RefSeq" id="WP_012597480.1">
    <property type="nucleotide sequence ID" value="NC_011729.1"/>
</dbReference>
<evidence type="ECO:0000256" key="5">
    <source>
        <dbReference type="SAM" id="Phobius"/>
    </source>
</evidence>
<dbReference type="STRING" id="65393.PCC7424_0056"/>
<dbReference type="Pfam" id="PF00916">
    <property type="entry name" value="Sulfate_transp"/>
    <property type="match status" value="1"/>
</dbReference>
<comment type="subcellular location">
    <subcellularLocation>
        <location evidence="1">Membrane</location>
        <topology evidence="1">Multi-pass membrane protein</topology>
    </subcellularLocation>
</comment>